<name>A0A9D4ZME3_ADICA</name>
<evidence type="ECO:0000256" key="3">
    <source>
        <dbReference type="SAM" id="MobiDB-lite"/>
    </source>
</evidence>
<proteinExistence type="predicted"/>
<dbReference type="Pfam" id="PF17177">
    <property type="entry name" value="PPR_long"/>
    <property type="match status" value="1"/>
</dbReference>
<dbReference type="PANTHER" id="PTHR47801">
    <property type="entry name" value="OS05G0145600 PROTEIN"/>
    <property type="match status" value="1"/>
</dbReference>
<feature type="compositionally biased region" description="Basic and acidic residues" evidence="3">
    <location>
        <begin position="462"/>
        <end position="484"/>
    </location>
</feature>
<dbReference type="GO" id="GO:0005739">
    <property type="term" value="C:mitochondrion"/>
    <property type="evidence" value="ECO:0007669"/>
    <property type="project" value="TreeGrafter"/>
</dbReference>
<gene>
    <name evidence="5" type="ORF">GOP47_0006803</name>
</gene>
<feature type="repeat" description="PPR" evidence="2">
    <location>
        <begin position="134"/>
        <end position="168"/>
    </location>
</feature>
<evidence type="ECO:0000259" key="4">
    <source>
        <dbReference type="Pfam" id="PF17177"/>
    </source>
</evidence>
<organism evidence="5 6">
    <name type="scientific">Adiantum capillus-veneris</name>
    <name type="common">Maidenhair fern</name>
    <dbReference type="NCBI Taxonomy" id="13818"/>
    <lineage>
        <taxon>Eukaryota</taxon>
        <taxon>Viridiplantae</taxon>
        <taxon>Streptophyta</taxon>
        <taxon>Embryophyta</taxon>
        <taxon>Tracheophyta</taxon>
        <taxon>Polypodiopsida</taxon>
        <taxon>Polypodiidae</taxon>
        <taxon>Polypodiales</taxon>
        <taxon>Pteridineae</taxon>
        <taxon>Pteridaceae</taxon>
        <taxon>Vittarioideae</taxon>
        <taxon>Adiantum</taxon>
    </lineage>
</organism>
<dbReference type="Proteomes" id="UP000886520">
    <property type="component" value="Chromosome 6"/>
</dbReference>
<evidence type="ECO:0000256" key="2">
    <source>
        <dbReference type="PROSITE-ProRule" id="PRU00708"/>
    </source>
</evidence>
<dbReference type="PANTHER" id="PTHR47801:SF1">
    <property type="entry name" value="OS05G0145600 PROTEIN"/>
    <property type="match status" value="1"/>
</dbReference>
<dbReference type="InterPro" id="IPR011990">
    <property type="entry name" value="TPR-like_helical_dom_sf"/>
</dbReference>
<feature type="repeat" description="PPR" evidence="2">
    <location>
        <begin position="99"/>
        <end position="133"/>
    </location>
</feature>
<sequence>MALQASIRQAVRHGPRVFSPFLGFTAGSLDPGDRSGYFKERYERMQLYSTIAPADYERRNYAKDVNQYTDVLYNLNNANRPFLLRDVYDDMILDGIQPHSDTFVPLLVGCMKGSRLQDAFYFYDEMKCMGYVPDDLAFNCLVATCGRCRQQRRAFQVVEEMKDFNLRPKMKTLTALLGACGAAGMPKEAAGVVQRITESGLTLNKYCYAALIAAEKNQLLKRGDPFEKIIEILNQARSWSSNELFGGDRERTENVDEIDEYIYCLPTIDFVRGRGNLVDRKLTVYHAALCACADLKSTAALRIVVEMLKQDGYQPDIFCVAQILRCHIACKEFGVAMKALTGYLNSGRPTRSELFAILILEAMRGFSVDGMDMAKKLLQEMLKKGLPLVNKFHGDLLELASQEPGGDYSVANLLFDLMQKRKVSLPRRIVDSYLRGLQRRDVPEGDPRMTQVREFLNRRTPGRVERPPRRQLEGGERGPKQLES</sequence>
<dbReference type="EMBL" id="JABFUD020000006">
    <property type="protein sequence ID" value="KAI5079132.1"/>
    <property type="molecule type" value="Genomic_DNA"/>
</dbReference>
<feature type="domain" description="PROP1-like PPR" evidence="4">
    <location>
        <begin position="86"/>
        <end position="214"/>
    </location>
</feature>
<evidence type="ECO:0000313" key="5">
    <source>
        <dbReference type="EMBL" id="KAI5079132.1"/>
    </source>
</evidence>
<accession>A0A9D4ZME3</accession>
<dbReference type="AlphaFoldDB" id="A0A9D4ZME3"/>
<feature type="region of interest" description="Disordered" evidence="3">
    <location>
        <begin position="441"/>
        <end position="484"/>
    </location>
</feature>
<dbReference type="NCBIfam" id="TIGR00756">
    <property type="entry name" value="PPR"/>
    <property type="match status" value="1"/>
</dbReference>
<evidence type="ECO:0000313" key="6">
    <source>
        <dbReference type="Proteomes" id="UP000886520"/>
    </source>
</evidence>
<dbReference type="InterPro" id="IPR033443">
    <property type="entry name" value="PROP1-like_PPR_dom"/>
</dbReference>
<protein>
    <recommendedName>
        <fullName evidence="4">PROP1-like PPR domain-containing protein</fullName>
    </recommendedName>
</protein>
<dbReference type="PROSITE" id="PS51375">
    <property type="entry name" value="PPR"/>
    <property type="match status" value="2"/>
</dbReference>
<reference evidence="5" key="1">
    <citation type="submission" date="2021-01" db="EMBL/GenBank/DDBJ databases">
        <title>Adiantum capillus-veneris genome.</title>
        <authorList>
            <person name="Fang Y."/>
            <person name="Liao Q."/>
        </authorList>
    </citation>
    <scope>NUCLEOTIDE SEQUENCE</scope>
    <source>
        <strain evidence="5">H3</strain>
        <tissue evidence="5">Leaf</tissue>
    </source>
</reference>
<dbReference type="OrthoDB" id="185373at2759"/>
<keyword evidence="1" id="KW-0677">Repeat</keyword>
<comment type="caution">
    <text evidence="5">The sequence shown here is derived from an EMBL/GenBank/DDBJ whole genome shotgun (WGS) entry which is preliminary data.</text>
</comment>
<dbReference type="InterPro" id="IPR002885">
    <property type="entry name" value="PPR_rpt"/>
</dbReference>
<dbReference type="Gene3D" id="1.25.40.10">
    <property type="entry name" value="Tetratricopeptide repeat domain"/>
    <property type="match status" value="2"/>
</dbReference>
<keyword evidence="6" id="KW-1185">Reference proteome</keyword>
<evidence type="ECO:0000256" key="1">
    <source>
        <dbReference type="ARBA" id="ARBA00022737"/>
    </source>
</evidence>